<evidence type="ECO:0000256" key="4">
    <source>
        <dbReference type="ARBA" id="ARBA00022833"/>
    </source>
</evidence>
<dbReference type="GO" id="GO:0000118">
    <property type="term" value="C:histone deacetylase complex"/>
    <property type="evidence" value="ECO:0007669"/>
    <property type="project" value="UniProtKB-ARBA"/>
</dbReference>
<evidence type="ECO:0000256" key="8">
    <source>
        <dbReference type="ARBA" id="ARBA00023242"/>
    </source>
</evidence>
<reference evidence="12" key="2">
    <citation type="submission" date="2015-03" db="UniProtKB">
        <authorList>
            <consortium name="EnsemblPlants"/>
        </authorList>
    </citation>
    <scope>IDENTIFICATION</scope>
</reference>
<dbReference type="PROSITE" id="PS51050">
    <property type="entry name" value="ZF_CW"/>
    <property type="match status" value="1"/>
</dbReference>
<dbReference type="InterPro" id="IPR001739">
    <property type="entry name" value="Methyl_CpG_DNA-bd"/>
</dbReference>
<reference evidence="12 13" key="1">
    <citation type="journal article" date="2014" name="Genome Biol.">
        <title>Transcriptome and methylome profiling reveals relics of genome dominance in the mesopolyploid Brassica oleracea.</title>
        <authorList>
            <person name="Parkin I.A."/>
            <person name="Koh C."/>
            <person name="Tang H."/>
            <person name="Robinson S.J."/>
            <person name="Kagale S."/>
            <person name="Clarke W.E."/>
            <person name="Town C.D."/>
            <person name="Nixon J."/>
            <person name="Krishnakumar V."/>
            <person name="Bidwell S.L."/>
            <person name="Denoeud F."/>
            <person name="Belcram H."/>
            <person name="Links M.G."/>
            <person name="Just J."/>
            <person name="Clarke C."/>
            <person name="Bender T."/>
            <person name="Huebert T."/>
            <person name="Mason A.S."/>
            <person name="Pires J.C."/>
            <person name="Barker G."/>
            <person name="Moore J."/>
            <person name="Walley P.G."/>
            <person name="Manoli S."/>
            <person name="Batley J."/>
            <person name="Edwards D."/>
            <person name="Nelson M.N."/>
            <person name="Wang X."/>
            <person name="Paterson A.H."/>
            <person name="King G."/>
            <person name="Bancroft I."/>
            <person name="Chalhoub B."/>
            <person name="Sharpe A.G."/>
        </authorList>
    </citation>
    <scope>NUCLEOTIDE SEQUENCE</scope>
    <source>
        <strain evidence="12 13">cv. TO1000</strain>
    </source>
</reference>
<evidence type="ECO:0000259" key="10">
    <source>
        <dbReference type="PROSITE" id="PS50982"/>
    </source>
</evidence>
<dbReference type="HOGENOM" id="CLU_693275_0_0_1"/>
<keyword evidence="5" id="KW-0805">Transcription regulation</keyword>
<evidence type="ECO:0000256" key="9">
    <source>
        <dbReference type="SAM" id="MobiDB-lite"/>
    </source>
</evidence>
<dbReference type="STRING" id="109376.A0A0D3BW54"/>
<sequence>MVITTSSSTILIGEEGVEIRPSEESTPTHSHRRRWSTPIESGVESLDERLTFRSLTDHEGTDHRGADDFYLGGEISAWGPFGPPLLKESRPIAPPQMPLPKRTEAVVELRRERSVTRKRDLPPYLTTLDCNGRPRFHHRRVRSEGRLEIASVAVSIPEIVSVRGREGLRIGTCPQEGFFERVRERDFLVLGKEKENNKKEAEDFSLILPNKQMEEEELGNAVTPRAKKDVAPGRVVDTYAAQCDTCHKWRVIDSQEEYEDIRSRVLEDPFTCDKKKQVSCEDPADLDYDSSRTWVIDKPGIPKTPKGFKRSLVLRKDYSKMDTYYITPAGKKLRSRNEVASFIETNPEFKDAPLRDFTFTVPKVMEDTCPPDAKLASPAVTTTDDVSEKSFKPNPFKG</sequence>
<dbReference type="GO" id="GO:0003677">
    <property type="term" value="F:DNA binding"/>
    <property type="evidence" value="ECO:0007669"/>
    <property type="project" value="UniProtKB-KW"/>
</dbReference>
<dbReference type="PROSITE" id="PS50982">
    <property type="entry name" value="MBD"/>
    <property type="match status" value="1"/>
</dbReference>
<keyword evidence="3" id="KW-0863">Zinc-finger</keyword>
<evidence type="ECO:0000256" key="1">
    <source>
        <dbReference type="ARBA" id="ARBA00004123"/>
    </source>
</evidence>
<keyword evidence="2" id="KW-0479">Metal-binding</keyword>
<comment type="subcellular location">
    <subcellularLocation>
        <location evidence="1">Nucleus</location>
    </subcellularLocation>
</comment>
<evidence type="ECO:0008006" key="14">
    <source>
        <dbReference type="Google" id="ProtNLM"/>
    </source>
</evidence>
<accession>A0A0D3BW54</accession>
<dbReference type="Pfam" id="PF07496">
    <property type="entry name" value="zf-CW"/>
    <property type="match status" value="1"/>
</dbReference>
<keyword evidence="6" id="KW-0238">DNA-binding</keyword>
<dbReference type="InterPro" id="IPR016177">
    <property type="entry name" value="DNA-bd_dom_sf"/>
</dbReference>
<dbReference type="Gene3D" id="3.30.890.10">
    <property type="entry name" value="Methyl-cpg-binding Protein 2, Chain A"/>
    <property type="match status" value="1"/>
</dbReference>
<dbReference type="Proteomes" id="UP000032141">
    <property type="component" value="Chromosome C4"/>
</dbReference>
<feature type="domain" description="MBD" evidence="10">
    <location>
        <begin position="294"/>
        <end position="364"/>
    </location>
</feature>
<dbReference type="PANTHER" id="PTHR12396">
    <property type="entry name" value="METHYL-CPG BINDING PROTEIN, MBD"/>
    <property type="match status" value="1"/>
</dbReference>
<dbReference type="AlphaFoldDB" id="A0A0D3BW54"/>
<dbReference type="CDD" id="cd01396">
    <property type="entry name" value="MeCP2_MBD"/>
    <property type="match status" value="1"/>
</dbReference>
<dbReference type="InterPro" id="IPR046431">
    <property type="entry name" value="FAF_dom"/>
</dbReference>
<dbReference type="GO" id="GO:0008270">
    <property type="term" value="F:zinc ion binding"/>
    <property type="evidence" value="ECO:0007669"/>
    <property type="project" value="UniProtKB-KW"/>
</dbReference>
<feature type="region of interest" description="Disordered" evidence="9">
    <location>
        <begin position="370"/>
        <end position="398"/>
    </location>
</feature>
<keyword evidence="8" id="KW-0539">Nucleus</keyword>
<dbReference type="FunFam" id="3.30.890.10:FF:000012">
    <property type="entry name" value="Methyl-CpG-binding domain-containing protein 1"/>
    <property type="match status" value="1"/>
</dbReference>
<evidence type="ECO:0000256" key="6">
    <source>
        <dbReference type="ARBA" id="ARBA00023125"/>
    </source>
</evidence>
<name>A0A0D3BW54_BRAOL</name>
<evidence type="ECO:0000256" key="5">
    <source>
        <dbReference type="ARBA" id="ARBA00023015"/>
    </source>
</evidence>
<dbReference type="Pfam" id="PF11250">
    <property type="entry name" value="FAF"/>
    <property type="match status" value="1"/>
</dbReference>
<dbReference type="InterPro" id="IPR011124">
    <property type="entry name" value="Znf_CW"/>
</dbReference>
<dbReference type="Gramene" id="Bo4g098290.1">
    <property type="protein sequence ID" value="Bo4g098290.1"/>
    <property type="gene ID" value="Bo4g098290"/>
</dbReference>
<evidence type="ECO:0000259" key="11">
    <source>
        <dbReference type="PROSITE" id="PS51050"/>
    </source>
</evidence>
<feature type="domain" description="CW-type" evidence="11">
    <location>
        <begin position="233"/>
        <end position="288"/>
    </location>
</feature>
<evidence type="ECO:0000313" key="13">
    <source>
        <dbReference type="Proteomes" id="UP000032141"/>
    </source>
</evidence>
<dbReference type="Pfam" id="PF01429">
    <property type="entry name" value="MBD"/>
    <property type="match status" value="1"/>
</dbReference>
<keyword evidence="7" id="KW-0804">Transcription</keyword>
<evidence type="ECO:0000313" key="12">
    <source>
        <dbReference type="EnsemblPlants" id="Bo4g098290.1"/>
    </source>
</evidence>
<organism evidence="12 13">
    <name type="scientific">Brassica oleracea var. oleracea</name>
    <dbReference type="NCBI Taxonomy" id="109376"/>
    <lineage>
        <taxon>Eukaryota</taxon>
        <taxon>Viridiplantae</taxon>
        <taxon>Streptophyta</taxon>
        <taxon>Embryophyta</taxon>
        <taxon>Tracheophyta</taxon>
        <taxon>Spermatophyta</taxon>
        <taxon>Magnoliopsida</taxon>
        <taxon>eudicotyledons</taxon>
        <taxon>Gunneridae</taxon>
        <taxon>Pentapetalae</taxon>
        <taxon>rosids</taxon>
        <taxon>malvids</taxon>
        <taxon>Brassicales</taxon>
        <taxon>Brassicaceae</taxon>
        <taxon>Brassiceae</taxon>
        <taxon>Brassica</taxon>
    </lineage>
</organism>
<keyword evidence="13" id="KW-1185">Reference proteome</keyword>
<dbReference type="PANTHER" id="PTHR12396:SF10">
    <property type="entry name" value="METHYL-CPG-BINDING DOMAIN-CONTAINING PROTEIN 1-RELATED"/>
    <property type="match status" value="1"/>
</dbReference>
<dbReference type="OMA" id="HRGADDF"/>
<dbReference type="EnsemblPlants" id="Bo4g098290.1">
    <property type="protein sequence ID" value="Bo4g098290.1"/>
    <property type="gene ID" value="Bo4g098290"/>
</dbReference>
<dbReference type="SUPFAM" id="SSF54171">
    <property type="entry name" value="DNA-binding domain"/>
    <property type="match status" value="1"/>
</dbReference>
<protein>
    <recommendedName>
        <fullName evidence="14">MBD domain-containing protein</fullName>
    </recommendedName>
</protein>
<proteinExistence type="predicted"/>
<evidence type="ECO:0000256" key="7">
    <source>
        <dbReference type="ARBA" id="ARBA00023163"/>
    </source>
</evidence>
<keyword evidence="4" id="KW-0862">Zinc</keyword>
<dbReference type="eggNOG" id="KOG4161">
    <property type="taxonomic scope" value="Eukaryota"/>
</dbReference>
<evidence type="ECO:0000256" key="2">
    <source>
        <dbReference type="ARBA" id="ARBA00022723"/>
    </source>
</evidence>
<dbReference type="Gene3D" id="3.30.40.100">
    <property type="match status" value="1"/>
</dbReference>
<dbReference type="SMART" id="SM00391">
    <property type="entry name" value="MBD"/>
    <property type="match status" value="1"/>
</dbReference>
<evidence type="ECO:0000256" key="3">
    <source>
        <dbReference type="ARBA" id="ARBA00022771"/>
    </source>
</evidence>